<protein>
    <submittedName>
        <fullName evidence="2">Uncharacterized protein</fullName>
    </submittedName>
</protein>
<organism evidence="2 3">
    <name type="scientific">Leucosporidium creatinivorum</name>
    <dbReference type="NCBI Taxonomy" id="106004"/>
    <lineage>
        <taxon>Eukaryota</taxon>
        <taxon>Fungi</taxon>
        <taxon>Dikarya</taxon>
        <taxon>Basidiomycota</taxon>
        <taxon>Pucciniomycotina</taxon>
        <taxon>Microbotryomycetes</taxon>
        <taxon>Leucosporidiales</taxon>
        <taxon>Leucosporidium</taxon>
    </lineage>
</organism>
<proteinExistence type="predicted"/>
<dbReference type="InParanoid" id="A0A1Y2E946"/>
<dbReference type="AlphaFoldDB" id="A0A1Y2E946"/>
<accession>A0A1Y2E946</accession>
<name>A0A1Y2E946_9BASI</name>
<evidence type="ECO:0000313" key="3">
    <source>
        <dbReference type="Proteomes" id="UP000193467"/>
    </source>
</evidence>
<comment type="caution">
    <text evidence="2">The sequence shown here is derived from an EMBL/GenBank/DDBJ whole genome shotgun (WGS) entry which is preliminary data.</text>
</comment>
<feature type="coiled-coil region" evidence="1">
    <location>
        <begin position="49"/>
        <end position="83"/>
    </location>
</feature>
<sequence length="105" mass="11684">MYLTASLASSEQQTATLLVHIASTSPASVSTTEELARLHAATRAVTMHLEQLVEERDAAHDKLAKLQTRRDEAEAKRELMALEFVLGWEKQKREAAKKARKGVEV</sequence>
<gene>
    <name evidence="2" type="ORF">BCR35DRAFT_172446</name>
</gene>
<keyword evidence="3" id="KW-1185">Reference proteome</keyword>
<evidence type="ECO:0000256" key="1">
    <source>
        <dbReference type="SAM" id="Coils"/>
    </source>
</evidence>
<dbReference type="EMBL" id="MCGR01000059">
    <property type="protein sequence ID" value="ORY68059.1"/>
    <property type="molecule type" value="Genomic_DNA"/>
</dbReference>
<keyword evidence="1" id="KW-0175">Coiled coil</keyword>
<evidence type="ECO:0000313" key="2">
    <source>
        <dbReference type="EMBL" id="ORY68059.1"/>
    </source>
</evidence>
<dbReference type="Proteomes" id="UP000193467">
    <property type="component" value="Unassembled WGS sequence"/>
</dbReference>
<reference evidence="2 3" key="1">
    <citation type="submission" date="2016-07" db="EMBL/GenBank/DDBJ databases">
        <title>Pervasive Adenine N6-methylation of Active Genes in Fungi.</title>
        <authorList>
            <consortium name="DOE Joint Genome Institute"/>
            <person name="Mondo S.J."/>
            <person name="Dannebaum R.O."/>
            <person name="Kuo R.C."/>
            <person name="Labutti K."/>
            <person name="Haridas S."/>
            <person name="Kuo A."/>
            <person name="Salamov A."/>
            <person name="Ahrendt S.R."/>
            <person name="Lipzen A."/>
            <person name="Sullivan W."/>
            <person name="Andreopoulos W.B."/>
            <person name="Clum A."/>
            <person name="Lindquist E."/>
            <person name="Daum C."/>
            <person name="Ramamoorthy G.K."/>
            <person name="Gryganskyi A."/>
            <person name="Culley D."/>
            <person name="Magnuson J.K."/>
            <person name="James T.Y."/>
            <person name="O'Malley M.A."/>
            <person name="Stajich J.E."/>
            <person name="Spatafora J.W."/>
            <person name="Visel A."/>
            <person name="Grigoriev I.V."/>
        </authorList>
    </citation>
    <scope>NUCLEOTIDE SEQUENCE [LARGE SCALE GENOMIC DNA]</scope>
    <source>
        <strain evidence="2 3">62-1032</strain>
    </source>
</reference>